<feature type="compositionally biased region" description="Basic and acidic residues" evidence="6">
    <location>
        <begin position="74"/>
        <end position="107"/>
    </location>
</feature>
<evidence type="ECO:0000256" key="2">
    <source>
        <dbReference type="ARBA" id="ARBA00023015"/>
    </source>
</evidence>
<evidence type="ECO:0000313" key="9">
    <source>
        <dbReference type="Proteomes" id="UP000541558"/>
    </source>
</evidence>
<feature type="compositionally biased region" description="Basic and acidic residues" evidence="6">
    <location>
        <begin position="195"/>
        <end position="209"/>
    </location>
</feature>
<name>A0A8H5AYT4_9AGAR</name>
<keyword evidence="2" id="KW-0805">Transcription regulation</keyword>
<evidence type="ECO:0000256" key="3">
    <source>
        <dbReference type="ARBA" id="ARBA00023163"/>
    </source>
</evidence>
<feature type="compositionally biased region" description="Acidic residues" evidence="6">
    <location>
        <begin position="49"/>
        <end position="62"/>
    </location>
</feature>
<accession>A0A8H5AYT4</accession>
<dbReference type="InterPro" id="IPR004343">
    <property type="entry name" value="Plus-3_dom"/>
</dbReference>
<proteinExistence type="predicted"/>
<protein>
    <recommendedName>
        <fullName evidence="7">Plus3 domain-containing protein</fullName>
    </recommendedName>
</protein>
<dbReference type="PROSITE" id="PS51360">
    <property type="entry name" value="PLUS3"/>
    <property type="match status" value="1"/>
</dbReference>
<keyword evidence="4" id="KW-0539">Nucleus</keyword>
<dbReference type="Pfam" id="PF03126">
    <property type="entry name" value="Plus-3"/>
    <property type="match status" value="1"/>
</dbReference>
<dbReference type="GO" id="GO:0016593">
    <property type="term" value="C:Cdc73/Paf1 complex"/>
    <property type="evidence" value="ECO:0007669"/>
    <property type="project" value="TreeGrafter"/>
</dbReference>
<feature type="compositionally biased region" description="Acidic residues" evidence="6">
    <location>
        <begin position="1"/>
        <end position="10"/>
    </location>
</feature>
<evidence type="ECO:0000313" key="8">
    <source>
        <dbReference type="EMBL" id="KAF5313398.1"/>
    </source>
</evidence>
<feature type="compositionally biased region" description="Basic residues" evidence="6">
    <location>
        <begin position="23"/>
        <end position="39"/>
    </location>
</feature>
<dbReference type="AlphaFoldDB" id="A0A8H5AYT4"/>
<evidence type="ECO:0000259" key="7">
    <source>
        <dbReference type="PROSITE" id="PS51360"/>
    </source>
</evidence>
<evidence type="ECO:0000256" key="1">
    <source>
        <dbReference type="ARBA" id="ARBA00004123"/>
    </source>
</evidence>
<dbReference type="EMBL" id="JAACJK010000224">
    <property type="protein sequence ID" value="KAF5313398.1"/>
    <property type="molecule type" value="Genomic_DNA"/>
</dbReference>
<dbReference type="PANTHER" id="PTHR13115:SF8">
    <property type="entry name" value="RNA POLYMERASE-ASSOCIATED PROTEIN RTF1 HOMOLOG"/>
    <property type="match status" value="1"/>
</dbReference>
<gene>
    <name evidence="8" type="ORF">D9611_008571</name>
</gene>
<dbReference type="GO" id="GO:1990269">
    <property type="term" value="F:RNA polymerase II C-terminal domain phosphoserine binding"/>
    <property type="evidence" value="ECO:0007669"/>
    <property type="project" value="TreeGrafter"/>
</dbReference>
<dbReference type="PANTHER" id="PTHR13115">
    <property type="entry name" value="RNA POLYMERASE-ASSOCIATED PROTEIN RTF1 HOMOLOG"/>
    <property type="match status" value="1"/>
</dbReference>
<dbReference type="SUPFAM" id="SSF159042">
    <property type="entry name" value="Plus3-like"/>
    <property type="match status" value="1"/>
</dbReference>
<keyword evidence="3" id="KW-0804">Transcription</keyword>
<dbReference type="Proteomes" id="UP000541558">
    <property type="component" value="Unassembled WGS sequence"/>
</dbReference>
<dbReference type="GO" id="GO:0003677">
    <property type="term" value="F:DNA binding"/>
    <property type="evidence" value="ECO:0007669"/>
    <property type="project" value="InterPro"/>
</dbReference>
<feature type="compositionally biased region" description="Acidic residues" evidence="6">
    <location>
        <begin position="185"/>
        <end position="194"/>
    </location>
</feature>
<keyword evidence="5" id="KW-0175">Coiled coil</keyword>
<comment type="caution">
    <text evidence="8">The sequence shown here is derived from an EMBL/GenBank/DDBJ whole genome shotgun (WGS) entry which is preliminary data.</text>
</comment>
<dbReference type="InterPro" id="IPR036128">
    <property type="entry name" value="Plus3-like_sf"/>
</dbReference>
<feature type="region of interest" description="Disordered" evidence="6">
    <location>
        <begin position="500"/>
        <end position="542"/>
    </location>
</feature>
<dbReference type="SMART" id="SM00719">
    <property type="entry name" value="Plus3"/>
    <property type="match status" value="1"/>
</dbReference>
<feature type="region of interest" description="Disordered" evidence="6">
    <location>
        <begin position="1"/>
        <end position="226"/>
    </location>
</feature>
<feature type="domain" description="Plus3" evidence="7">
    <location>
        <begin position="227"/>
        <end position="359"/>
    </location>
</feature>
<evidence type="ECO:0000256" key="4">
    <source>
        <dbReference type="ARBA" id="ARBA00023242"/>
    </source>
</evidence>
<dbReference type="OrthoDB" id="166375at2759"/>
<feature type="coiled-coil region" evidence="5">
    <location>
        <begin position="402"/>
        <end position="471"/>
    </location>
</feature>
<evidence type="ECO:0000256" key="5">
    <source>
        <dbReference type="SAM" id="Coils"/>
    </source>
</evidence>
<feature type="compositionally biased region" description="Basic residues" evidence="6">
    <location>
        <begin position="165"/>
        <end position="175"/>
    </location>
</feature>
<evidence type="ECO:0000256" key="6">
    <source>
        <dbReference type="SAM" id="MobiDB-lite"/>
    </source>
</evidence>
<sequence>MSDFDDDIDDQLLALAGESGVKERRKSKGSKSRSSKKRKVENSDSERDVESEEDDDMEDESNDPYPYEGQYLDATDKETLLGLPEIKREEILAERSEEKRRLQEKRVLAQMVKAQKGAGLKMELDEESVARAAKRQHTARGATKEKSRKLDELKARRKAQDESRKRAKLSPKSHRDRSASPQDMDISDDEEEDGIITREEQQEDRERRLLGISTSNSREEEVDDTSPAELADFNQCRLTRDLVAKHCLAPWFEEYATSTWVRYLIGNEGNEPVYRICEIQSLSPNRVKPYKVNDRLIDQAVELKHGKSMKSFNMDRISNSQFTRREYERLMTVCKEEKVSFPTKGELKKKYEQMRKLQARPLTESDIDNMLKRRKEMQSTTNPSTLKMERQRLNQARSLAQKRHDYTEVAELEQKISELQAQIDASGIDHVVGDSRDEALRKVNERNRKANVEAVRKAELAESERKRREREMMAKAAREGGTAAGVAIAIKHDPSARLKTVPRMFNPSTPTTRPGTPATASQSKAGTPGANDATNGNKPPVANRASVVNSQIAFEQKLLDTIDIDLGDF</sequence>
<reference evidence="8 9" key="1">
    <citation type="journal article" date="2020" name="ISME J.">
        <title>Uncovering the hidden diversity of litter-decomposition mechanisms in mushroom-forming fungi.</title>
        <authorList>
            <person name="Floudas D."/>
            <person name="Bentzer J."/>
            <person name="Ahren D."/>
            <person name="Johansson T."/>
            <person name="Persson P."/>
            <person name="Tunlid A."/>
        </authorList>
    </citation>
    <scope>NUCLEOTIDE SEQUENCE [LARGE SCALE GENOMIC DNA]</scope>
    <source>
        <strain evidence="8 9">CBS 175.51</strain>
    </source>
</reference>
<comment type="subcellular location">
    <subcellularLocation>
        <location evidence="1">Nucleus</location>
    </subcellularLocation>
</comment>
<dbReference type="Gene3D" id="3.90.70.200">
    <property type="entry name" value="Plus-3 domain"/>
    <property type="match status" value="1"/>
</dbReference>
<feature type="compositionally biased region" description="Low complexity" evidence="6">
    <location>
        <begin position="507"/>
        <end position="521"/>
    </location>
</feature>
<organism evidence="8 9">
    <name type="scientific">Ephemerocybe angulata</name>
    <dbReference type="NCBI Taxonomy" id="980116"/>
    <lineage>
        <taxon>Eukaryota</taxon>
        <taxon>Fungi</taxon>
        <taxon>Dikarya</taxon>
        <taxon>Basidiomycota</taxon>
        <taxon>Agaricomycotina</taxon>
        <taxon>Agaricomycetes</taxon>
        <taxon>Agaricomycetidae</taxon>
        <taxon>Agaricales</taxon>
        <taxon>Agaricineae</taxon>
        <taxon>Psathyrellaceae</taxon>
        <taxon>Ephemerocybe</taxon>
    </lineage>
</organism>
<keyword evidence="9" id="KW-1185">Reference proteome</keyword>
<feature type="compositionally biased region" description="Basic and acidic residues" evidence="6">
    <location>
        <begin position="142"/>
        <end position="164"/>
    </location>
</feature>